<dbReference type="Pfam" id="PF08668">
    <property type="entry name" value="HDOD"/>
    <property type="match status" value="1"/>
</dbReference>
<accession>C9YF74</accession>
<dbReference type="InterPro" id="IPR052340">
    <property type="entry name" value="RNase_Y/CdgJ"/>
</dbReference>
<feature type="domain" description="HDOD" evidence="1">
    <location>
        <begin position="212"/>
        <end position="404"/>
    </location>
</feature>
<name>C9YF74_CURXX</name>
<evidence type="ECO:0000313" key="2">
    <source>
        <dbReference type="EMBL" id="CBA32470.1"/>
    </source>
</evidence>
<reference evidence="2" key="1">
    <citation type="journal article" date="2010" name="Nature">
        <title>The Dynamic genome of Hydra.</title>
        <authorList>
            <person name="Chapman J.A."/>
            <person name="Kirkness E.F."/>
            <person name="Simakov O."/>
            <person name="Hampson S.E."/>
            <person name="Mitros T."/>
            <person name="Weinmaier T."/>
            <person name="Rattei T."/>
            <person name="Balasubramanian P.G."/>
            <person name="Borman J."/>
            <person name="Busam D."/>
            <person name="Disbennett K."/>
            <person name="Pfannkoch C."/>
            <person name="Sumin N."/>
            <person name="Sutton G."/>
            <person name="Viswanathan L."/>
            <person name="Walenz B."/>
            <person name="Goodstein D.M."/>
            <person name="Hellsten U."/>
            <person name="Kawashima T."/>
            <person name="Prochnik S.E."/>
            <person name="Putnam N.H."/>
            <person name="Shu S."/>
            <person name="Blumberg B."/>
            <person name="Dana C.E."/>
            <person name="Gee L."/>
            <person name="Kibler D.F."/>
            <person name="Law L."/>
            <person name="Lindgens D."/>
            <person name="Martinez D.E."/>
            <person name="Peng J."/>
            <person name="Wigge P.A."/>
            <person name="Bertulat B."/>
            <person name="Guder C."/>
            <person name="Nakamura Y."/>
            <person name="Ozbek S."/>
            <person name="Watanabe H."/>
            <person name="Khalturin K."/>
            <person name="Hemmrich G."/>
            <person name="Franke A."/>
            <person name="Augustin R."/>
            <person name="Fraune S."/>
            <person name="Hayakawa E."/>
            <person name="Hayakawa S."/>
            <person name="Hirose M."/>
            <person name="Hwang J."/>
            <person name="Ikeo K."/>
            <person name="Nishimiya-Fujisawa C."/>
            <person name="Ogura A."/>
            <person name="Takahashi T."/>
            <person name="Steinmetz P.R."/>
            <person name="Zhang X."/>
            <person name="Aufschnaiter R."/>
            <person name="Eder M.K."/>
            <person name="Gorny A.K."/>
            <person name="Salvenmoser W."/>
            <person name="Heimberg A.M."/>
            <person name="Wheeler B.M."/>
            <person name="Peterson K.J."/>
            <person name="Boettger A."/>
            <person name="Tischler P."/>
            <person name="Wolf A."/>
            <person name="Gojobori T."/>
            <person name="Remington K.A."/>
            <person name="Strausberg R.L."/>
            <person name="Venter J."/>
            <person name="Technau U."/>
            <person name="Hobmayer B."/>
            <person name="Bosch T.C."/>
            <person name="Holstein T.W."/>
            <person name="Fujisawa T."/>
            <person name="Bode H.R."/>
            <person name="David C.N."/>
            <person name="Rokhsar D.S."/>
            <person name="Steele R.E."/>
        </authorList>
    </citation>
    <scope>NUCLEOTIDE SEQUENCE</scope>
</reference>
<protein>
    <recommendedName>
        <fullName evidence="1">HDOD domain-containing protein</fullName>
    </recommendedName>
</protein>
<dbReference type="Gene3D" id="1.10.3210.10">
    <property type="entry name" value="Hypothetical protein af1432"/>
    <property type="match status" value="1"/>
</dbReference>
<evidence type="ECO:0000259" key="1">
    <source>
        <dbReference type="PROSITE" id="PS51833"/>
    </source>
</evidence>
<dbReference type="EMBL" id="FN543107">
    <property type="protein sequence ID" value="CBA32470.1"/>
    <property type="molecule type" value="Genomic_DNA"/>
</dbReference>
<dbReference type="AlphaFoldDB" id="C9YF74"/>
<sequence length="413" mass="44501">MMPDHSPVPGEVLDRISIARQPIVNAERSVLAYELFNRSAVASGHSQASDVALALHAVAQSAAPFATSNHDIFIHSVHKGLAGPQWDFLTPAKTVIEIAPAPQHAADFIASQVPALVALKSRGFRLAFKHSVVAPVYKPWQALADFVKLNASSTDVQQYKPLVAAARQRTPASLIAEKVEDSAQFEAMRALGVEEFQGYWFSIPETVQSKVLSPSQASAIQLFKLVQAEAPLDEVETVLKKDAALGVSLLRIINSASSGMRQKVTSIRQAIMLLGYGRLVRWAAMLLTNSHAHTNIQGTAAVVRGRMMELLAQHSMDAEEAGAAFLVGLLSQIDTLLGQPMEDLVQQLALDDAVSHALLTGDGKFGALLALVCACESDDEAAFSVAFSRLPYSLRHINMAHMEALVWADSLSE</sequence>
<gene>
    <name evidence="2" type="ORF">Csp_D32300</name>
</gene>
<dbReference type="PIRSF" id="PIRSF003180">
    <property type="entry name" value="DiGMPpdiest_YuxH"/>
    <property type="match status" value="1"/>
</dbReference>
<dbReference type="InterPro" id="IPR013976">
    <property type="entry name" value="HDOD"/>
</dbReference>
<dbReference type="InterPro" id="IPR014408">
    <property type="entry name" value="dGMP_Pdiesterase_EAL/HD-GYP"/>
</dbReference>
<dbReference type="PROSITE" id="PS51833">
    <property type="entry name" value="HDOD"/>
    <property type="match status" value="1"/>
</dbReference>
<dbReference type="PANTHER" id="PTHR33525:SF4">
    <property type="entry name" value="CYCLIC DI-GMP PHOSPHODIESTERASE CDGJ"/>
    <property type="match status" value="1"/>
</dbReference>
<organism evidence="2">
    <name type="scientific">Curvibacter symbiont subsp. Hydra magnipapillata</name>
    <dbReference type="NCBI Taxonomy" id="667019"/>
    <lineage>
        <taxon>Bacteria</taxon>
        <taxon>Pseudomonadati</taxon>
        <taxon>Pseudomonadota</taxon>
        <taxon>Betaproteobacteria</taxon>
        <taxon>Burkholderiales</taxon>
        <taxon>Comamonadaceae</taxon>
        <taxon>Curvibacter</taxon>
    </lineage>
</organism>
<dbReference type="PANTHER" id="PTHR33525">
    <property type="match status" value="1"/>
</dbReference>
<proteinExistence type="predicted"/>
<dbReference type="SUPFAM" id="SSF109604">
    <property type="entry name" value="HD-domain/PDEase-like"/>
    <property type="match status" value="1"/>
</dbReference>
<dbReference type="SUPFAM" id="SSF141868">
    <property type="entry name" value="EAL domain-like"/>
    <property type="match status" value="1"/>
</dbReference>
<dbReference type="Gene3D" id="3.20.20.450">
    <property type="entry name" value="EAL domain"/>
    <property type="match status" value="1"/>
</dbReference>
<dbReference type="InterPro" id="IPR035919">
    <property type="entry name" value="EAL_sf"/>
</dbReference>